<feature type="signal peptide" evidence="2">
    <location>
        <begin position="1"/>
        <end position="29"/>
    </location>
</feature>
<feature type="chain" id="PRO_5021279361" description="DUF4105 domain-containing protein" evidence="2">
    <location>
        <begin position="30"/>
        <end position="232"/>
    </location>
</feature>
<dbReference type="Proteomes" id="UP000318413">
    <property type="component" value="Unassembled WGS sequence"/>
</dbReference>
<evidence type="ECO:0008006" key="5">
    <source>
        <dbReference type="Google" id="ProtNLM"/>
    </source>
</evidence>
<keyword evidence="2" id="KW-0732">Signal</keyword>
<gene>
    <name evidence="3" type="ORF">EAH84_00115</name>
</gene>
<evidence type="ECO:0000313" key="4">
    <source>
        <dbReference type="Proteomes" id="UP000318413"/>
    </source>
</evidence>
<organism evidence="3 4">
    <name type="scientific">Sphingomonas oligophenolica</name>
    <dbReference type="NCBI Taxonomy" id="301154"/>
    <lineage>
        <taxon>Bacteria</taxon>
        <taxon>Pseudomonadati</taxon>
        <taxon>Pseudomonadota</taxon>
        <taxon>Alphaproteobacteria</taxon>
        <taxon>Sphingomonadales</taxon>
        <taxon>Sphingomonadaceae</taxon>
        <taxon>Sphingomonas</taxon>
    </lineage>
</organism>
<feature type="region of interest" description="Disordered" evidence="1">
    <location>
        <begin position="206"/>
        <end position="232"/>
    </location>
</feature>
<proteinExistence type="predicted"/>
<keyword evidence="4" id="KW-1185">Reference proteome</keyword>
<comment type="caution">
    <text evidence="3">The sequence shown here is derived from an EMBL/GenBank/DDBJ whole genome shotgun (WGS) entry which is preliminary data.</text>
</comment>
<name>A0A502CPZ2_9SPHN</name>
<reference evidence="3 4" key="1">
    <citation type="journal article" date="2019" name="Environ. Microbiol.">
        <title>Species interactions and distinct microbial communities in high Arctic permafrost affected cryosols are associated with the CH4 and CO2 gas fluxes.</title>
        <authorList>
            <person name="Altshuler I."/>
            <person name="Hamel J."/>
            <person name="Turney S."/>
            <person name="Magnuson E."/>
            <person name="Levesque R."/>
            <person name="Greer C."/>
            <person name="Whyte L.G."/>
        </authorList>
    </citation>
    <scope>NUCLEOTIDE SEQUENCE [LARGE SCALE GENOMIC DNA]</scope>
    <source>
        <strain evidence="3 4">S5.1</strain>
    </source>
</reference>
<dbReference type="EMBL" id="RCZK01000001">
    <property type="protein sequence ID" value="TPG15277.1"/>
    <property type="molecule type" value="Genomic_DNA"/>
</dbReference>
<accession>A0A502CPZ2</accession>
<dbReference type="AlphaFoldDB" id="A0A502CPZ2"/>
<evidence type="ECO:0000313" key="3">
    <source>
        <dbReference type="EMBL" id="TPG15277.1"/>
    </source>
</evidence>
<protein>
    <recommendedName>
        <fullName evidence="5">DUF4105 domain-containing protein</fullName>
    </recommendedName>
</protein>
<sequence length="232" mass="24611">MPPMIIRLVRRSALALTLATTLVALPAQAAVTITFWSRDMGRTFPHAYITLRGVPDGGGEPVDTGYGFTVKTVTPALLLGSVSGTIERPTIGYQNGSDAQFSVVLSDAQYAAELALVAAWDKTRGGDSRYNLNTRNCIHFVKAAARIAGLTDLDRPKLMKKPRRYLEAIAAANRAAITPIGKAGSDHLATLPPVSAPPAWRVAPDLHVLPPSPPGQPIGTISTRSRVDSNPG</sequence>
<evidence type="ECO:0000256" key="2">
    <source>
        <dbReference type="SAM" id="SignalP"/>
    </source>
</evidence>
<dbReference type="OrthoDB" id="7424408at2"/>
<evidence type="ECO:0000256" key="1">
    <source>
        <dbReference type="SAM" id="MobiDB-lite"/>
    </source>
</evidence>